<evidence type="ECO:0000313" key="3">
    <source>
        <dbReference type="EMBL" id="GAW81101.1"/>
    </source>
</evidence>
<keyword evidence="2" id="KW-0472">Membrane</keyword>
<name>A0A1Y1JEZ1_PLAGO</name>
<reference evidence="4" key="1">
    <citation type="submission" date="2017-04" db="EMBL/GenBank/DDBJ databases">
        <title>Plasmodium gonderi genome.</title>
        <authorList>
            <person name="Arisue N."/>
            <person name="Honma H."/>
            <person name="Kawai S."/>
            <person name="Tougan T."/>
            <person name="Tanabe K."/>
            <person name="Horii T."/>
        </authorList>
    </citation>
    <scope>NUCLEOTIDE SEQUENCE [LARGE SCALE GENOMIC DNA]</scope>
    <source>
        <strain evidence="4">ATCC 30045</strain>
    </source>
</reference>
<accession>A0A1Y1JEZ1</accession>
<dbReference type="RefSeq" id="XP_028543690.1">
    <property type="nucleotide sequence ID" value="XM_028687889.1"/>
</dbReference>
<dbReference type="GeneID" id="39747819"/>
<gene>
    <name evidence="3" type="ORF">PGO_093010</name>
</gene>
<dbReference type="OMA" id="NYYDAFM"/>
<dbReference type="EMBL" id="BDQF01000010">
    <property type="protein sequence ID" value="GAW81101.1"/>
    <property type="molecule type" value="Genomic_DNA"/>
</dbReference>
<sequence>MSTNYNEIRKIFNYYIREYYYQKSKGTYFVNIKKPGILFTSLKFYKKKKTFFPNIYDWYFDSLSDLKKNKDILNYPNDYDTKNIFSYKIRKGTQTSAKNDVDSGNVYINGNEECLENTYKTSNLYYNMNPVYLSKICLYNLNDYHILYSNNYYDSFMQFYYSIISYKMDINNLKIFPNLKILISHIKNLSSIINDELIKNSFFYFIRQKKVFDEQYLLNIFSSLYAVMLHNSPFYLFLDDFNQLKVVLNLMDSGGEVRNMFESVIPYPYYLVLDDNINIYNLQSFNIYLKKILDKKMETSFYADESGYISSSPGMSSCQNVRISYRHCDGFKKGNSPNGNSSTNDGAGRNVHRNDKLKWDGEEKLQSVENEKNIKIYFFKLIKIFDMKPNHRFVQKSGKM</sequence>
<keyword evidence="4" id="KW-1185">Reference proteome</keyword>
<organism evidence="3 4">
    <name type="scientific">Plasmodium gonderi</name>
    <dbReference type="NCBI Taxonomy" id="77519"/>
    <lineage>
        <taxon>Eukaryota</taxon>
        <taxon>Sar</taxon>
        <taxon>Alveolata</taxon>
        <taxon>Apicomplexa</taxon>
        <taxon>Aconoidasida</taxon>
        <taxon>Haemosporida</taxon>
        <taxon>Plasmodiidae</taxon>
        <taxon>Plasmodium</taxon>
        <taxon>Plasmodium (Plasmodium)</taxon>
    </lineage>
</organism>
<dbReference type="OrthoDB" id="380051at2759"/>
<evidence type="ECO:0000256" key="1">
    <source>
        <dbReference type="SAM" id="MobiDB-lite"/>
    </source>
</evidence>
<feature type="transmembrane region" description="Helical" evidence="2">
    <location>
        <begin position="216"/>
        <end position="238"/>
    </location>
</feature>
<feature type="region of interest" description="Disordered" evidence="1">
    <location>
        <begin position="332"/>
        <end position="353"/>
    </location>
</feature>
<keyword evidence="2" id="KW-0812">Transmembrane</keyword>
<protein>
    <submittedName>
        <fullName evidence="3">Uncharacterized protein</fullName>
    </submittedName>
</protein>
<dbReference type="Proteomes" id="UP000195521">
    <property type="component" value="Unassembled WGS sequence"/>
</dbReference>
<feature type="compositionally biased region" description="Polar residues" evidence="1">
    <location>
        <begin position="335"/>
        <end position="345"/>
    </location>
</feature>
<evidence type="ECO:0000256" key="2">
    <source>
        <dbReference type="SAM" id="Phobius"/>
    </source>
</evidence>
<dbReference type="AlphaFoldDB" id="A0A1Y1JEZ1"/>
<evidence type="ECO:0000313" key="4">
    <source>
        <dbReference type="Proteomes" id="UP000195521"/>
    </source>
</evidence>
<keyword evidence="2" id="KW-1133">Transmembrane helix</keyword>
<proteinExistence type="predicted"/>
<comment type="caution">
    <text evidence="3">The sequence shown here is derived from an EMBL/GenBank/DDBJ whole genome shotgun (WGS) entry which is preliminary data.</text>
</comment>